<accession>A0A6M3IVT2</accession>
<gene>
    <name evidence="1" type="ORF">MM415B00913_0008</name>
</gene>
<protein>
    <submittedName>
        <fullName evidence="1">Uncharacterized protein</fullName>
    </submittedName>
</protein>
<organism evidence="1">
    <name type="scientific">viral metagenome</name>
    <dbReference type="NCBI Taxonomy" id="1070528"/>
    <lineage>
        <taxon>unclassified sequences</taxon>
        <taxon>metagenomes</taxon>
        <taxon>organismal metagenomes</taxon>
    </lineage>
</organism>
<dbReference type="AlphaFoldDB" id="A0A6M3IVT2"/>
<dbReference type="InterPro" id="IPR056209">
    <property type="entry name" value="SU10_adaptor"/>
</dbReference>
<dbReference type="EMBL" id="MT141447">
    <property type="protein sequence ID" value="QJA61610.1"/>
    <property type="molecule type" value="Genomic_DNA"/>
</dbReference>
<dbReference type="Pfam" id="PF24175">
    <property type="entry name" value="SU10_adaptor"/>
    <property type="match status" value="1"/>
</dbReference>
<evidence type="ECO:0000313" key="1">
    <source>
        <dbReference type="EMBL" id="QJA61610.1"/>
    </source>
</evidence>
<name>A0A6M3IVT2_9ZZZZ</name>
<sequence length="232" mass="26678">MASITFGDIWIEVQERYLDSNKAILKADALRWANDTLNDINHETDCYTAEQNKVLVESTQALTLDTAPMRIIAAYYWENSTNNIWEPLDYVSARNWFEEGYSRKTSSDYEGRPEKYKWEPGSTTLTVYPPPDSDSAGNYLYLLYTKFMTALTGVSSTVTGIEPAELQKSVIVPKILYYAYLQDEGLAKTQEDRAFFAAKKNSALAEWNRNIQKFRSARNKIGRRREKVLFEA</sequence>
<reference evidence="1" key="1">
    <citation type="submission" date="2020-03" db="EMBL/GenBank/DDBJ databases">
        <title>The deep terrestrial virosphere.</title>
        <authorList>
            <person name="Holmfeldt K."/>
            <person name="Nilsson E."/>
            <person name="Simone D."/>
            <person name="Lopez-Fernandez M."/>
            <person name="Wu X."/>
            <person name="de Brujin I."/>
            <person name="Lundin D."/>
            <person name="Andersson A."/>
            <person name="Bertilsson S."/>
            <person name="Dopson M."/>
        </authorList>
    </citation>
    <scope>NUCLEOTIDE SEQUENCE</scope>
    <source>
        <strain evidence="1">MM415B00913</strain>
    </source>
</reference>
<proteinExistence type="predicted"/>